<dbReference type="Proteomes" id="UP000887565">
    <property type="component" value="Unplaced"/>
</dbReference>
<accession>A0A915KMT3</accession>
<reference evidence="2" key="1">
    <citation type="submission" date="2022-11" db="UniProtKB">
        <authorList>
            <consortium name="WormBaseParasite"/>
        </authorList>
    </citation>
    <scope>IDENTIFICATION</scope>
</reference>
<evidence type="ECO:0000313" key="2">
    <source>
        <dbReference type="WBParaSite" id="nRc.2.0.1.t40152-RA"/>
    </source>
</evidence>
<name>A0A915KMT3_ROMCU</name>
<dbReference type="AlphaFoldDB" id="A0A915KMT3"/>
<proteinExistence type="predicted"/>
<evidence type="ECO:0000313" key="1">
    <source>
        <dbReference type="Proteomes" id="UP000887565"/>
    </source>
</evidence>
<sequence>SQKGNDSLIVSIKYSFLVYVRRYFLSSSLCRNRHETFRSYCIMPRRFIFFRKVVTAATTTTDCCKMSARFPLLGWLSQLERVDGSRKVLGSVLDRA</sequence>
<keyword evidence="1" id="KW-1185">Reference proteome</keyword>
<protein>
    <submittedName>
        <fullName evidence="2">Uncharacterized protein</fullName>
    </submittedName>
</protein>
<organism evidence="1 2">
    <name type="scientific">Romanomermis culicivorax</name>
    <name type="common">Nematode worm</name>
    <dbReference type="NCBI Taxonomy" id="13658"/>
    <lineage>
        <taxon>Eukaryota</taxon>
        <taxon>Metazoa</taxon>
        <taxon>Ecdysozoa</taxon>
        <taxon>Nematoda</taxon>
        <taxon>Enoplea</taxon>
        <taxon>Dorylaimia</taxon>
        <taxon>Mermithida</taxon>
        <taxon>Mermithoidea</taxon>
        <taxon>Mermithidae</taxon>
        <taxon>Romanomermis</taxon>
    </lineage>
</organism>
<dbReference type="WBParaSite" id="nRc.2.0.1.t40152-RA">
    <property type="protein sequence ID" value="nRc.2.0.1.t40152-RA"/>
    <property type="gene ID" value="nRc.2.0.1.g40152"/>
</dbReference>